<dbReference type="PANTHER" id="PTHR30204">
    <property type="entry name" value="REDOX-CYCLING DRUG-SENSING TRANSCRIPTIONAL ACTIVATOR SOXR"/>
    <property type="match status" value="1"/>
</dbReference>
<evidence type="ECO:0000256" key="3">
    <source>
        <dbReference type="ARBA" id="ARBA00023004"/>
    </source>
</evidence>
<evidence type="ECO:0000313" key="10">
    <source>
        <dbReference type="Proteomes" id="UP000320876"/>
    </source>
</evidence>
<proteinExistence type="predicted"/>
<keyword evidence="7" id="KW-0804">Transcription</keyword>
<dbReference type="Gene3D" id="1.10.1660.10">
    <property type="match status" value="1"/>
</dbReference>
<name>A0A542DFQ3_AMYCI</name>
<evidence type="ECO:0000259" key="8">
    <source>
        <dbReference type="PROSITE" id="PS50937"/>
    </source>
</evidence>
<keyword evidence="2" id="KW-0479">Metal-binding</keyword>
<dbReference type="InterPro" id="IPR015358">
    <property type="entry name" value="Tscrpt_reg_MerR_DNA-bd"/>
</dbReference>
<dbReference type="SUPFAM" id="SSF46955">
    <property type="entry name" value="Putative DNA-binding domain"/>
    <property type="match status" value="1"/>
</dbReference>
<protein>
    <submittedName>
        <fullName evidence="9">MerR family redox-sensitive transcriptional activator SoxR</fullName>
    </submittedName>
</protein>
<dbReference type="EMBL" id="VFML01000001">
    <property type="protein sequence ID" value="TQJ01851.1"/>
    <property type="molecule type" value="Genomic_DNA"/>
</dbReference>
<dbReference type="InterPro" id="IPR000551">
    <property type="entry name" value="MerR-type_HTH_dom"/>
</dbReference>
<keyword evidence="6" id="KW-0238">DNA-binding</keyword>
<evidence type="ECO:0000256" key="2">
    <source>
        <dbReference type="ARBA" id="ARBA00022723"/>
    </source>
</evidence>
<dbReference type="Pfam" id="PF00376">
    <property type="entry name" value="MerR"/>
    <property type="match status" value="1"/>
</dbReference>
<evidence type="ECO:0000256" key="1">
    <source>
        <dbReference type="ARBA" id="ARBA00022714"/>
    </source>
</evidence>
<evidence type="ECO:0000256" key="7">
    <source>
        <dbReference type="ARBA" id="ARBA00023163"/>
    </source>
</evidence>
<dbReference type="SMART" id="SM00422">
    <property type="entry name" value="HTH_MERR"/>
    <property type="match status" value="1"/>
</dbReference>
<sequence length="151" mass="17342">METPKWNQAELTVGQLATRSGVAVSALHFYERQGLISSRRTAGNQRRYRRDMLRRVALIRIAQRVGIPLADIRDALDELPDGRTPGRRDWEQLSQRWRAELDQRIHRLQQLRDEFSDCIGCGCLSIDRCRLANPHDALGDRGAGPRRLIES</sequence>
<dbReference type="GO" id="GO:0046872">
    <property type="term" value="F:metal ion binding"/>
    <property type="evidence" value="ECO:0007669"/>
    <property type="project" value="UniProtKB-KW"/>
</dbReference>
<keyword evidence="3" id="KW-0408">Iron</keyword>
<evidence type="ECO:0000256" key="4">
    <source>
        <dbReference type="ARBA" id="ARBA00023014"/>
    </source>
</evidence>
<dbReference type="InterPro" id="IPR010211">
    <property type="entry name" value="Redox-sen_tscrpt-act_SoxR"/>
</dbReference>
<dbReference type="NCBIfam" id="TIGR01950">
    <property type="entry name" value="SoxR"/>
    <property type="match status" value="1"/>
</dbReference>
<dbReference type="GO" id="GO:0003677">
    <property type="term" value="F:DNA binding"/>
    <property type="evidence" value="ECO:0007669"/>
    <property type="project" value="UniProtKB-KW"/>
</dbReference>
<keyword evidence="5" id="KW-0805">Transcription regulation</keyword>
<dbReference type="PRINTS" id="PR00040">
    <property type="entry name" value="HTHMERR"/>
</dbReference>
<dbReference type="OrthoDB" id="9802944at2"/>
<evidence type="ECO:0000256" key="6">
    <source>
        <dbReference type="ARBA" id="ARBA00023125"/>
    </source>
</evidence>
<reference evidence="9 10" key="1">
    <citation type="submission" date="2019-06" db="EMBL/GenBank/DDBJ databases">
        <title>Sequencing the genomes of 1000 actinobacteria strains.</title>
        <authorList>
            <person name="Klenk H.-P."/>
        </authorList>
    </citation>
    <scope>NUCLEOTIDE SEQUENCE [LARGE SCALE GENOMIC DNA]</scope>
    <source>
        <strain evidence="9 10">DSM 45679</strain>
    </source>
</reference>
<dbReference type="GO" id="GO:0051537">
    <property type="term" value="F:2 iron, 2 sulfur cluster binding"/>
    <property type="evidence" value="ECO:0007669"/>
    <property type="project" value="UniProtKB-KW"/>
</dbReference>
<dbReference type="InterPro" id="IPR009061">
    <property type="entry name" value="DNA-bd_dom_put_sf"/>
</dbReference>
<keyword evidence="10" id="KW-1185">Reference proteome</keyword>
<dbReference type="AlphaFoldDB" id="A0A542DFQ3"/>
<dbReference type="PROSITE" id="PS00552">
    <property type="entry name" value="HTH_MERR_1"/>
    <property type="match status" value="1"/>
</dbReference>
<comment type="caution">
    <text evidence="9">The sequence shown here is derived from an EMBL/GenBank/DDBJ whole genome shotgun (WGS) entry which is preliminary data.</text>
</comment>
<accession>A0A542DFQ3</accession>
<feature type="domain" description="HTH merR-type" evidence="8">
    <location>
        <begin position="10"/>
        <end position="78"/>
    </location>
</feature>
<organism evidence="9 10">
    <name type="scientific">Amycolatopsis cihanbeyliensis</name>
    <dbReference type="NCBI Taxonomy" id="1128664"/>
    <lineage>
        <taxon>Bacteria</taxon>
        <taxon>Bacillati</taxon>
        <taxon>Actinomycetota</taxon>
        <taxon>Actinomycetes</taxon>
        <taxon>Pseudonocardiales</taxon>
        <taxon>Pseudonocardiaceae</taxon>
        <taxon>Amycolatopsis</taxon>
    </lineage>
</organism>
<keyword evidence="4" id="KW-0411">Iron-sulfur</keyword>
<gene>
    <name evidence="9" type="ORF">FB471_1567</name>
</gene>
<dbReference type="InterPro" id="IPR047057">
    <property type="entry name" value="MerR_fam"/>
</dbReference>
<evidence type="ECO:0000313" key="9">
    <source>
        <dbReference type="EMBL" id="TQJ01851.1"/>
    </source>
</evidence>
<dbReference type="RefSeq" id="WP_141996659.1">
    <property type="nucleotide sequence ID" value="NZ_VFML01000001.1"/>
</dbReference>
<dbReference type="GO" id="GO:0006979">
    <property type="term" value="P:response to oxidative stress"/>
    <property type="evidence" value="ECO:0007669"/>
    <property type="project" value="InterPro"/>
</dbReference>
<dbReference type="PANTHER" id="PTHR30204:SF0">
    <property type="entry name" value="REDOX-SENSITIVE TRANSCRIPTIONAL ACTIVATOR SOXR"/>
    <property type="match status" value="1"/>
</dbReference>
<evidence type="ECO:0000256" key="5">
    <source>
        <dbReference type="ARBA" id="ARBA00023015"/>
    </source>
</evidence>
<dbReference type="Pfam" id="PF09278">
    <property type="entry name" value="MerR-DNA-bind"/>
    <property type="match status" value="1"/>
</dbReference>
<keyword evidence="1" id="KW-0001">2Fe-2S</keyword>
<dbReference type="Proteomes" id="UP000320876">
    <property type="component" value="Unassembled WGS sequence"/>
</dbReference>
<dbReference type="GO" id="GO:0003700">
    <property type="term" value="F:DNA-binding transcription factor activity"/>
    <property type="evidence" value="ECO:0007669"/>
    <property type="project" value="InterPro"/>
</dbReference>
<dbReference type="PROSITE" id="PS50937">
    <property type="entry name" value="HTH_MERR_2"/>
    <property type="match status" value="1"/>
</dbReference>